<accession>A0A061J0J9</accession>
<dbReference type="AlphaFoldDB" id="A0A061J0J9"/>
<dbReference type="Proteomes" id="UP000031737">
    <property type="component" value="Unassembled WGS sequence"/>
</dbReference>
<dbReference type="EMBL" id="AUPL01003349">
    <property type="protein sequence ID" value="ESL08938.1"/>
    <property type="molecule type" value="Genomic_DNA"/>
</dbReference>
<protein>
    <submittedName>
        <fullName evidence="1">Uncharacterized protein</fullName>
    </submittedName>
</protein>
<reference evidence="1 2" key="1">
    <citation type="submission" date="2013-07" db="EMBL/GenBank/DDBJ databases">
        <authorList>
            <person name="Stoco P.H."/>
            <person name="Wagner G."/>
            <person name="Gerber A."/>
            <person name="Zaha A."/>
            <person name="Thompson C."/>
            <person name="Bartholomeu D.C."/>
            <person name="Luckemeyer D.D."/>
            <person name="Bahia D."/>
            <person name="Loreto E."/>
            <person name="Prestes E.B."/>
            <person name="Lima F.M."/>
            <person name="Rodrigues-Luiz G."/>
            <person name="Vallejo G.A."/>
            <person name="Filho J.F."/>
            <person name="Monteiro K.M."/>
            <person name="Tyler K.M."/>
            <person name="de Almeida L.G."/>
            <person name="Ortiz M.F."/>
            <person name="Siervo M.A."/>
            <person name="de Moraes M.H."/>
            <person name="Cunha O.L."/>
            <person name="Mendonca-Neto R."/>
            <person name="Silva R."/>
            <person name="Teixeira S.M."/>
            <person name="Murta S.M."/>
            <person name="Sincero T.C."/>
            <person name="Mendes T.A."/>
            <person name="Urmenyi T.P."/>
            <person name="Silva V.G."/>
            <person name="da Rocha W.D."/>
            <person name="Andersson B."/>
            <person name="Romanha A.J."/>
            <person name="Steindel M."/>
            <person name="de Vasconcelos A.T."/>
            <person name="Grisard E.C."/>
        </authorList>
    </citation>
    <scope>NUCLEOTIDE SEQUENCE [LARGE SCALE GENOMIC DNA]</scope>
    <source>
        <strain evidence="1 2">SC58</strain>
    </source>
</reference>
<comment type="caution">
    <text evidence="1">The sequence shown here is derived from an EMBL/GenBank/DDBJ whole genome shotgun (WGS) entry which is preliminary data.</text>
</comment>
<sequence length="230" mass="25677">MTCAEVVLLRDSCSAVQVFLEVRRNEKSRTVRKSLAGYVLRALTAEAAFSIRYGTRGLPPLLLFRVGEATGIDGACYVALPSRGRLFMDYCLAWGRHAHYGQARQYMARCRMAVLQTVGGGWASLRRADKALMCAIMLYETAAHIHDAATLRKCRVFVGWAHLWNGDVRRAVDIFEQQRREAQAEGDVVQERRCISAIQYARHDPSVVVAGGARGHGGFHLSECWTELFA</sequence>
<dbReference type="VEuPathDB" id="TriTrypDB:TRSC58_03349"/>
<evidence type="ECO:0000313" key="2">
    <source>
        <dbReference type="Proteomes" id="UP000031737"/>
    </source>
</evidence>
<keyword evidence="2" id="KW-1185">Reference proteome</keyword>
<gene>
    <name evidence="1" type="ORF">TRSC58_03349</name>
</gene>
<organism evidence="1 2">
    <name type="scientific">Trypanosoma rangeli SC58</name>
    <dbReference type="NCBI Taxonomy" id="429131"/>
    <lineage>
        <taxon>Eukaryota</taxon>
        <taxon>Discoba</taxon>
        <taxon>Euglenozoa</taxon>
        <taxon>Kinetoplastea</taxon>
        <taxon>Metakinetoplastina</taxon>
        <taxon>Trypanosomatida</taxon>
        <taxon>Trypanosomatidae</taxon>
        <taxon>Trypanosoma</taxon>
        <taxon>Herpetosoma</taxon>
    </lineage>
</organism>
<proteinExistence type="predicted"/>
<dbReference type="OrthoDB" id="272305at2759"/>
<evidence type="ECO:0000313" key="1">
    <source>
        <dbReference type="EMBL" id="ESL08938.1"/>
    </source>
</evidence>
<name>A0A061J0J9_TRYRA</name>